<evidence type="ECO:0000313" key="1">
    <source>
        <dbReference type="EMBL" id="AJC70803.1"/>
    </source>
</evidence>
<organism evidence="1 2">
    <name type="scientific">Thermococcus guaymasensis DSM 11113</name>
    <dbReference type="NCBI Taxonomy" id="1432656"/>
    <lineage>
        <taxon>Archaea</taxon>
        <taxon>Methanobacteriati</taxon>
        <taxon>Methanobacteriota</taxon>
        <taxon>Thermococci</taxon>
        <taxon>Thermococcales</taxon>
        <taxon>Thermococcaceae</taxon>
        <taxon>Thermococcus</taxon>
    </lineage>
</organism>
<dbReference type="RefSeq" id="WP_062369986.1">
    <property type="nucleotide sequence ID" value="NZ_CP007140.1"/>
</dbReference>
<gene>
    <name evidence="1" type="ORF">X802_00295</name>
</gene>
<dbReference type="Gene3D" id="3.10.20.830">
    <property type="entry name" value="Bifunctional heparan sulphate n-deacetylase/n-sulphotransferase"/>
    <property type="match status" value="1"/>
</dbReference>
<reference evidence="1 2" key="1">
    <citation type="submission" date="2014-01" db="EMBL/GenBank/DDBJ databases">
        <title>Genome sequencing of Thermococcus guaymasensis.</title>
        <authorList>
            <person name="Zhang X."/>
            <person name="Alvare G."/>
            <person name="Fristensky B."/>
            <person name="Chen L."/>
            <person name="Suen T."/>
            <person name="Chen Q."/>
            <person name="Ma K."/>
        </authorList>
    </citation>
    <scope>NUCLEOTIDE SEQUENCE [LARGE SCALE GENOMIC DNA]</scope>
    <source>
        <strain evidence="1 2">DSM 11113</strain>
    </source>
</reference>
<dbReference type="Proteomes" id="UP000062043">
    <property type="component" value="Chromosome"/>
</dbReference>
<keyword evidence="2" id="KW-1185">Reference proteome</keyword>
<evidence type="ECO:0000313" key="2">
    <source>
        <dbReference type="Proteomes" id="UP000062043"/>
    </source>
</evidence>
<accession>A0A0X1KHS4</accession>
<protein>
    <submittedName>
        <fullName evidence="1">Uncharacterized protein</fullName>
    </submittedName>
</protein>
<dbReference type="GeneID" id="27134103"/>
<dbReference type="KEGG" id="tgy:X802_00295"/>
<sequence>MARCPLCGKALDWGELIEQMLNLDNAEEITKDRGKFMEAIEGFAFKCSHCGEEFYGKYLPREEVEKVFELLNEFKGSIDWENRKVRLRLNSLLALDKMLENWDKKMARK</sequence>
<dbReference type="OrthoDB" id="84822at2157"/>
<dbReference type="EMBL" id="CP007140">
    <property type="protein sequence ID" value="AJC70803.1"/>
    <property type="molecule type" value="Genomic_DNA"/>
</dbReference>
<dbReference type="PATRIC" id="fig|1432656.3.peg.57"/>
<proteinExistence type="predicted"/>
<dbReference type="AlphaFoldDB" id="A0A0X1KHS4"/>
<dbReference type="STRING" id="1432656.X802_00295"/>
<name>A0A0X1KHS4_9EURY</name>